<evidence type="ECO:0000313" key="1">
    <source>
        <dbReference type="EMBL" id="TND54342.1"/>
    </source>
</evidence>
<gene>
    <name evidence="1" type="ORF">CF123_09460</name>
</gene>
<dbReference type="AlphaFoldDB" id="A0AAX2UV35"/>
<organism evidence="1 2">
    <name type="scientific">Aeromonas veronii</name>
    <dbReference type="NCBI Taxonomy" id="654"/>
    <lineage>
        <taxon>Bacteria</taxon>
        <taxon>Pseudomonadati</taxon>
        <taxon>Pseudomonadota</taxon>
        <taxon>Gammaproteobacteria</taxon>
        <taxon>Aeromonadales</taxon>
        <taxon>Aeromonadaceae</taxon>
        <taxon>Aeromonas</taxon>
    </lineage>
</organism>
<reference evidence="1" key="1">
    <citation type="submission" date="2017-10" db="EMBL/GenBank/DDBJ databases">
        <authorList>
            <person name="Colston S.M."/>
            <person name="Graf J."/>
        </authorList>
    </citation>
    <scope>NUCLEOTIDE SEQUENCE</scope>
    <source>
        <strain evidence="1">BAQ071013-135</strain>
    </source>
</reference>
<comment type="caution">
    <text evidence="1">The sequence shown here is derived from an EMBL/GenBank/DDBJ whole genome shotgun (WGS) entry which is preliminary data.</text>
</comment>
<protein>
    <submittedName>
        <fullName evidence="1">Uncharacterized protein</fullName>
    </submittedName>
</protein>
<dbReference type="Proteomes" id="UP000796104">
    <property type="component" value="Unassembled WGS sequence"/>
</dbReference>
<evidence type="ECO:0000313" key="2">
    <source>
        <dbReference type="Proteomes" id="UP000796104"/>
    </source>
</evidence>
<reference evidence="1" key="2">
    <citation type="journal article" date="2019" name="PLoS ONE">
        <title>Identification and characterization of putative Aeromonas spp. T3SS effectors.</title>
        <authorList>
            <person name="Rangel L.T."/>
            <person name="Marden J."/>
            <person name="Colston S."/>
            <person name="Setubal J.C."/>
            <person name="Graf J."/>
            <person name="Gogarten J.P."/>
        </authorList>
    </citation>
    <scope>NUCLEOTIDE SEQUENCE</scope>
    <source>
        <strain evidence="1">BAQ071013-135</strain>
    </source>
</reference>
<sequence length="74" mass="8320">MQFIGVRQDAEAVLAKDVMDFVADNPIYRRWLGQFVYPLGVELDITIQNQQVRASLTACAVTLLANVVNRNLLL</sequence>
<dbReference type="EMBL" id="PDXJ01000011">
    <property type="protein sequence ID" value="TND54342.1"/>
    <property type="molecule type" value="Genomic_DNA"/>
</dbReference>
<proteinExistence type="predicted"/>
<name>A0AAX2UV35_AERVE</name>
<accession>A0AAX2UV35</accession>